<dbReference type="GO" id="GO:0005829">
    <property type="term" value="C:cytosol"/>
    <property type="evidence" value="ECO:0007669"/>
    <property type="project" value="TreeGrafter"/>
</dbReference>
<dbReference type="Gene3D" id="3.40.1190.20">
    <property type="match status" value="1"/>
</dbReference>
<dbReference type="GO" id="GO:0008478">
    <property type="term" value="F:pyridoxal kinase activity"/>
    <property type="evidence" value="ECO:0007669"/>
    <property type="project" value="UniProtKB-EC"/>
</dbReference>
<evidence type="ECO:0000256" key="5">
    <source>
        <dbReference type="ARBA" id="ARBA00022840"/>
    </source>
</evidence>
<keyword evidence="4" id="KW-0418">Kinase</keyword>
<dbReference type="InterPro" id="IPR029056">
    <property type="entry name" value="Ribokinase-like"/>
</dbReference>
<name>H6LEV0_ACEWD</name>
<dbReference type="NCBIfam" id="NF005491">
    <property type="entry name" value="PRK07105.1"/>
    <property type="match status" value="1"/>
</dbReference>
<dbReference type="AlphaFoldDB" id="H6LEV0"/>
<dbReference type="PANTHER" id="PTHR10534">
    <property type="entry name" value="PYRIDOXAL KINASE"/>
    <property type="match status" value="1"/>
</dbReference>
<dbReference type="InterPro" id="IPR013749">
    <property type="entry name" value="PM/HMP-P_kinase-1"/>
</dbReference>
<keyword evidence="2" id="KW-0808">Transferase</keyword>
<organism evidence="7 8">
    <name type="scientific">Acetobacterium woodii (strain ATCC 29683 / DSM 1030 / JCM 2381 / KCTC 1655 / WB1)</name>
    <dbReference type="NCBI Taxonomy" id="931626"/>
    <lineage>
        <taxon>Bacteria</taxon>
        <taxon>Bacillati</taxon>
        <taxon>Bacillota</taxon>
        <taxon>Clostridia</taxon>
        <taxon>Eubacteriales</taxon>
        <taxon>Eubacteriaceae</taxon>
        <taxon>Acetobacterium</taxon>
    </lineage>
</organism>
<dbReference type="PANTHER" id="PTHR10534:SF2">
    <property type="entry name" value="PYRIDOXAL KINASE"/>
    <property type="match status" value="1"/>
</dbReference>
<dbReference type="SUPFAM" id="SSF53613">
    <property type="entry name" value="Ribokinase-like"/>
    <property type="match status" value="1"/>
</dbReference>
<protein>
    <recommendedName>
        <fullName evidence="1">pyridoxal kinase</fullName>
        <ecNumber evidence="1">2.7.1.35</ecNumber>
    </recommendedName>
</protein>
<evidence type="ECO:0000256" key="2">
    <source>
        <dbReference type="ARBA" id="ARBA00022679"/>
    </source>
</evidence>
<dbReference type="HOGENOM" id="CLU_046496_2_0_9"/>
<dbReference type="GO" id="GO:0009443">
    <property type="term" value="P:pyridoxal 5'-phosphate salvage"/>
    <property type="evidence" value="ECO:0007669"/>
    <property type="project" value="InterPro"/>
</dbReference>
<dbReference type="EC" id="2.7.1.35" evidence="1"/>
<dbReference type="Proteomes" id="UP000007177">
    <property type="component" value="Chromosome"/>
</dbReference>
<reference evidence="7 8" key="2">
    <citation type="journal article" date="2012" name="PLoS ONE">
        <title>An ancient pathway combining carbon dioxide fixation with the generation and utilization of a sodium ion gradient for ATP synthesis.</title>
        <authorList>
            <person name="Poehlein A."/>
            <person name="Schmidt S."/>
            <person name="Kaster A.K."/>
            <person name="Goenrich M."/>
            <person name="Vollmers J."/>
            <person name="Thurmer A."/>
            <person name="Bertsch J."/>
            <person name="Schuchmann K."/>
            <person name="Voigt B."/>
            <person name="Hecker M."/>
            <person name="Daniel R."/>
            <person name="Thauer R.K."/>
            <person name="Gottschalk G."/>
            <person name="Muller V."/>
        </authorList>
    </citation>
    <scope>NUCLEOTIDE SEQUENCE [LARGE SCALE GENOMIC DNA]</scope>
    <source>
        <strain evidence="8">ATCC 29683 / DSM 1030 / JCM 2381 / KCTC 1655 / WB1</strain>
    </source>
</reference>
<keyword evidence="3" id="KW-0547">Nucleotide-binding</keyword>
<dbReference type="InterPro" id="IPR004625">
    <property type="entry name" value="PyrdxlKinase"/>
</dbReference>
<keyword evidence="5" id="KW-0067">ATP-binding</keyword>
<reference evidence="8" key="1">
    <citation type="submission" date="2011-07" db="EMBL/GenBank/DDBJ databases">
        <title>Complete genome sequence of Acetobacterium woodii.</title>
        <authorList>
            <person name="Poehlein A."/>
            <person name="Schmidt S."/>
            <person name="Kaster A.-K."/>
            <person name="Goenrich M."/>
            <person name="Vollmers J."/>
            <person name="Thuermer A."/>
            <person name="Gottschalk G."/>
            <person name="Thauer R.K."/>
            <person name="Daniel R."/>
            <person name="Mueller V."/>
        </authorList>
    </citation>
    <scope>NUCLEOTIDE SEQUENCE [LARGE SCALE GENOMIC DNA]</scope>
    <source>
        <strain evidence="8">ATCC 29683 / DSM 1030 / JCM 2381 / KCTC 1655 / WB1</strain>
    </source>
</reference>
<keyword evidence="7" id="KW-0560">Oxidoreductase</keyword>
<proteinExistence type="predicted"/>
<accession>H6LEV0</accession>
<evidence type="ECO:0000256" key="1">
    <source>
        <dbReference type="ARBA" id="ARBA00012104"/>
    </source>
</evidence>
<evidence type="ECO:0000313" key="7">
    <source>
        <dbReference type="EMBL" id="AFA49393.1"/>
    </source>
</evidence>
<dbReference type="GO" id="GO:0016491">
    <property type="term" value="F:oxidoreductase activity"/>
    <property type="evidence" value="ECO:0007669"/>
    <property type="project" value="UniProtKB-KW"/>
</dbReference>
<sequence>MLTKQKRIAAIHDISCVGRCSLTVALPILSAAGFDTSVLPTAILSTHTGGFENFTYRDLTADIRPISDHWQSLDLHFDALYSGFLGSFEQIDLVATLFDTFQSEDTLTLVDPVMADNGELYSIYTPEMAKGMSKLCAKADIIVPNLTEAAFLLDEPYIGDHYDQNYVEALLVKLSQLGSKKIVVTGISFDPSKLGAVTYDVATNTFDYAFNERITDYFHGTGDIFGSTLLAGLLNDFNLKESTQIAVDYTRECILKTVELNQEKRYGVCFERALPYLIKRLNLLS</sequence>
<dbReference type="OrthoDB" id="9800808at2"/>
<evidence type="ECO:0000256" key="4">
    <source>
        <dbReference type="ARBA" id="ARBA00022777"/>
    </source>
</evidence>
<dbReference type="Pfam" id="PF08543">
    <property type="entry name" value="Phos_pyr_kin"/>
    <property type="match status" value="1"/>
</dbReference>
<dbReference type="STRING" id="931626.Awo_c26370"/>
<dbReference type="GO" id="GO:0005524">
    <property type="term" value="F:ATP binding"/>
    <property type="evidence" value="ECO:0007669"/>
    <property type="project" value="UniProtKB-KW"/>
</dbReference>
<dbReference type="RefSeq" id="WP_014356993.1">
    <property type="nucleotide sequence ID" value="NC_016894.1"/>
</dbReference>
<evidence type="ECO:0000313" key="8">
    <source>
        <dbReference type="Proteomes" id="UP000007177"/>
    </source>
</evidence>
<dbReference type="eggNOG" id="COG2240">
    <property type="taxonomic scope" value="Bacteria"/>
</dbReference>
<dbReference type="CDD" id="cd01173">
    <property type="entry name" value="pyridoxal_pyridoxamine_kinase"/>
    <property type="match status" value="1"/>
</dbReference>
<gene>
    <name evidence="7" type="primary">adh7</name>
    <name evidence="7" type="ordered locus">Awo_c26370</name>
</gene>
<dbReference type="KEGG" id="awo:Awo_c26370"/>
<feature type="domain" description="Pyridoxamine kinase/Phosphomethylpyrimidine kinase" evidence="6">
    <location>
        <begin position="74"/>
        <end position="263"/>
    </location>
</feature>
<evidence type="ECO:0000256" key="3">
    <source>
        <dbReference type="ARBA" id="ARBA00022741"/>
    </source>
</evidence>
<keyword evidence="8" id="KW-1185">Reference proteome</keyword>
<dbReference type="EMBL" id="CP002987">
    <property type="protein sequence ID" value="AFA49393.1"/>
    <property type="molecule type" value="Genomic_DNA"/>
</dbReference>
<evidence type="ECO:0000259" key="6">
    <source>
        <dbReference type="Pfam" id="PF08543"/>
    </source>
</evidence>